<reference evidence="3 4" key="1">
    <citation type="submission" date="2023-02" db="EMBL/GenBank/DDBJ databases">
        <title>Devosia algicola sp. nov., isolated from the phycosphere of marine algae.</title>
        <authorList>
            <person name="Kim J.M."/>
            <person name="Lee J.K."/>
            <person name="Choi B.J."/>
            <person name="Bayburt H."/>
            <person name="Jeon C.O."/>
        </authorList>
    </citation>
    <scope>NUCLEOTIDE SEQUENCE [LARGE SCALE GENOMIC DNA]</scope>
    <source>
        <strain evidence="3 4">G20-9</strain>
    </source>
</reference>
<sequence>MPNSDLCGVISAVTTPVTKSFDIDAARLARHCERLLSTGCSFVSTFGTTGEGASLSSQHKVAALEQLKAEGADLARHIPSVMTPSADEAGRMIAAAAALGCRGVLVLPPFYYDAPTDEGIVAFIDDAMTRAGRPDIDILLYNIPRFSRITYTPELIDKLIAKFGAAIVGLKDSTGVAANAVMLAERYPNLSIFTGDDRVMPGLVTAGGAGMIGGMPNVFCADLAKIYAAPTSPETATLREYAAQRIGTVDSNGGMLALKAALAAIYDDAAWLRAVPPLQGLNSAQATAVLAAFAKTGFVPGNAA</sequence>
<keyword evidence="1 2" id="KW-0456">Lyase</keyword>
<dbReference type="InterPro" id="IPR013785">
    <property type="entry name" value="Aldolase_TIM"/>
</dbReference>
<accession>A0ABY7YLT3</accession>
<organism evidence="3 4">
    <name type="scientific">Devosia algicola</name>
    <dbReference type="NCBI Taxonomy" id="3026418"/>
    <lineage>
        <taxon>Bacteria</taxon>
        <taxon>Pseudomonadati</taxon>
        <taxon>Pseudomonadota</taxon>
        <taxon>Alphaproteobacteria</taxon>
        <taxon>Hyphomicrobiales</taxon>
        <taxon>Devosiaceae</taxon>
        <taxon>Devosia</taxon>
    </lineage>
</organism>
<comment type="similarity">
    <text evidence="2">Belongs to the DapA family.</text>
</comment>
<proteinExistence type="inferred from homology"/>
<dbReference type="Proteomes" id="UP001220530">
    <property type="component" value="Chromosome"/>
</dbReference>
<dbReference type="CDD" id="cd00408">
    <property type="entry name" value="DHDPS-like"/>
    <property type="match status" value="1"/>
</dbReference>
<dbReference type="PANTHER" id="PTHR12128:SF67">
    <property type="entry name" value="BLR3884 PROTEIN"/>
    <property type="match status" value="1"/>
</dbReference>
<dbReference type="InterPro" id="IPR002220">
    <property type="entry name" value="DapA-like"/>
</dbReference>
<dbReference type="PANTHER" id="PTHR12128">
    <property type="entry name" value="DIHYDRODIPICOLINATE SYNTHASE"/>
    <property type="match status" value="1"/>
</dbReference>
<dbReference type="SMART" id="SM01130">
    <property type="entry name" value="DHDPS"/>
    <property type="match status" value="1"/>
</dbReference>
<evidence type="ECO:0000256" key="2">
    <source>
        <dbReference type="PIRNR" id="PIRNR001365"/>
    </source>
</evidence>
<name>A0ABY7YLT3_9HYPH</name>
<dbReference type="RefSeq" id="WP_282218457.1">
    <property type="nucleotide sequence ID" value="NZ_CP118246.1"/>
</dbReference>
<gene>
    <name evidence="3" type="ORF">PSQ19_15420</name>
</gene>
<evidence type="ECO:0000256" key="1">
    <source>
        <dbReference type="ARBA" id="ARBA00023239"/>
    </source>
</evidence>
<dbReference type="Pfam" id="PF00701">
    <property type="entry name" value="DHDPS"/>
    <property type="match status" value="1"/>
</dbReference>
<protein>
    <submittedName>
        <fullName evidence="3">Dihydrodipicolinate synthase family protein</fullName>
    </submittedName>
</protein>
<evidence type="ECO:0000313" key="3">
    <source>
        <dbReference type="EMBL" id="WDR02050.1"/>
    </source>
</evidence>
<dbReference type="Gene3D" id="3.20.20.70">
    <property type="entry name" value="Aldolase class I"/>
    <property type="match status" value="1"/>
</dbReference>
<dbReference type="PIRSF" id="PIRSF001365">
    <property type="entry name" value="DHDPS"/>
    <property type="match status" value="1"/>
</dbReference>
<keyword evidence="4" id="KW-1185">Reference proteome</keyword>
<evidence type="ECO:0000313" key="4">
    <source>
        <dbReference type="Proteomes" id="UP001220530"/>
    </source>
</evidence>
<dbReference type="SUPFAM" id="SSF51569">
    <property type="entry name" value="Aldolase"/>
    <property type="match status" value="1"/>
</dbReference>
<dbReference type="EMBL" id="CP118246">
    <property type="protein sequence ID" value="WDR02050.1"/>
    <property type="molecule type" value="Genomic_DNA"/>
</dbReference>